<sequence length="656" mass="68149">MIEVRPFIDTPPGNTAARSGTSRIPTPSWLGLKQLVLASATLASSALGLQPAHAGTPIGTGTVVLDDGAGLIPFGGYGAADPVRDIISLTMTDSTGFWWDTNRARNSTAATVWLFGGPLAAQTFTDHTLNIASAELYGGGLFSDNAWNSFQKISNPGQTVNFNVSGQISGKFTMRGGYEQNPAGGTQGTTNFNNYGNFYQAPEGELHLQNAMFNNKSGATYSIFGDTGIDVSTAYDVYSGTPTPAQQIFSFNNEAGALLYKRVGSPGVSYISRLNNQGEVWAESGTLELGGGTHTEAAFRGLFGGTVLLSGTHTIALGPNVNQTIFWGETKLSGTATPSRGGSGTLNITGYLGNFGHFTADSGSQINVQSGGAFTNWIPGTFETAAGSQTTIQVGADFSNPGRVLHGGNIHNNGTIQNLDTGSFTLLAGASITSSADPLDPGKVQGKINNSGTFDIQTNANIVAKSFTQYSGKLIVNGTLNTFGGDVSLYGGELWGSGTINATLNVFDNNGVVDPSDPKLFPGNSPGTLTINGDLNLFGGQLVLEVAEKNGVLAHDVIAANHTFLNGAVHFVLGAGVTTDNVRGLDFLGCLDASSCSYGDLFSVVIDGYANSTIVADADGLHIMDIGVAVAVPEPKAYALLMAGLGLLAFRRRKRD</sequence>
<keyword evidence="4" id="KW-1185">Reference proteome</keyword>
<evidence type="ECO:0000313" key="4">
    <source>
        <dbReference type="Proteomes" id="UP001495147"/>
    </source>
</evidence>
<feature type="domain" description="Ice-binding protein C-terminal" evidence="2">
    <location>
        <begin position="631"/>
        <end position="654"/>
    </location>
</feature>
<protein>
    <submittedName>
        <fullName evidence="3">PEP-CTERM sorting domain-containing protein</fullName>
    </submittedName>
</protein>
<feature type="compositionally biased region" description="Polar residues" evidence="1">
    <location>
        <begin position="12"/>
        <end position="23"/>
    </location>
</feature>
<feature type="region of interest" description="Disordered" evidence="1">
    <location>
        <begin position="1"/>
        <end position="23"/>
    </location>
</feature>
<comment type="caution">
    <text evidence="3">The sequence shown here is derived from an EMBL/GenBank/DDBJ whole genome shotgun (WGS) entry which is preliminary data.</text>
</comment>
<evidence type="ECO:0000259" key="2">
    <source>
        <dbReference type="Pfam" id="PF07589"/>
    </source>
</evidence>
<reference evidence="3 4" key="1">
    <citation type="submission" date="2024-05" db="EMBL/GenBank/DDBJ databases">
        <title>Roseateles sp. DJS-2-20 16S ribosomal RNA gene Genome sequencing and assembly.</title>
        <authorList>
            <person name="Woo H."/>
        </authorList>
    </citation>
    <scope>NUCLEOTIDE SEQUENCE [LARGE SCALE GENOMIC DNA]</scope>
    <source>
        <strain evidence="3 4">DJS-2-20</strain>
    </source>
</reference>
<gene>
    <name evidence="3" type="ORF">ABDJ85_01740</name>
</gene>
<evidence type="ECO:0000256" key="1">
    <source>
        <dbReference type="SAM" id="MobiDB-lite"/>
    </source>
</evidence>
<evidence type="ECO:0000313" key="3">
    <source>
        <dbReference type="EMBL" id="MEO3690167.1"/>
    </source>
</evidence>
<name>A0ABV0FYM7_9BURK</name>
<accession>A0ABV0FYM7</accession>
<proteinExistence type="predicted"/>
<dbReference type="Proteomes" id="UP001495147">
    <property type="component" value="Unassembled WGS sequence"/>
</dbReference>
<organism evidence="3 4">
    <name type="scientific">Roseateles paludis</name>
    <dbReference type="NCBI Taxonomy" id="3145238"/>
    <lineage>
        <taxon>Bacteria</taxon>
        <taxon>Pseudomonadati</taxon>
        <taxon>Pseudomonadota</taxon>
        <taxon>Betaproteobacteria</taxon>
        <taxon>Burkholderiales</taxon>
        <taxon>Sphaerotilaceae</taxon>
        <taxon>Roseateles</taxon>
    </lineage>
</organism>
<dbReference type="NCBIfam" id="TIGR02595">
    <property type="entry name" value="PEP_CTERM"/>
    <property type="match status" value="1"/>
</dbReference>
<dbReference type="Pfam" id="PF07589">
    <property type="entry name" value="PEP-CTERM"/>
    <property type="match status" value="1"/>
</dbReference>
<dbReference type="InterPro" id="IPR013424">
    <property type="entry name" value="Ice-binding_C"/>
</dbReference>
<dbReference type="RefSeq" id="WP_347703000.1">
    <property type="nucleotide sequence ID" value="NZ_JBDPZD010000001.1"/>
</dbReference>
<dbReference type="EMBL" id="JBDPZD010000001">
    <property type="protein sequence ID" value="MEO3690167.1"/>
    <property type="molecule type" value="Genomic_DNA"/>
</dbReference>